<protein>
    <submittedName>
        <fullName evidence="2">Uncharacterized protein</fullName>
    </submittedName>
</protein>
<evidence type="ECO:0000256" key="1">
    <source>
        <dbReference type="SAM" id="MobiDB-lite"/>
    </source>
</evidence>
<keyword evidence="3" id="KW-1185">Reference proteome</keyword>
<feature type="region of interest" description="Disordered" evidence="1">
    <location>
        <begin position="1"/>
        <end position="42"/>
    </location>
</feature>
<dbReference type="Proteomes" id="UP000499080">
    <property type="component" value="Unassembled WGS sequence"/>
</dbReference>
<reference evidence="2 3" key="1">
    <citation type="journal article" date="2019" name="Sci. Rep.">
        <title>Orb-weaving spider Araneus ventricosus genome elucidates the spidroin gene catalogue.</title>
        <authorList>
            <person name="Kono N."/>
            <person name="Nakamura H."/>
            <person name="Ohtoshi R."/>
            <person name="Moran D.A.P."/>
            <person name="Shinohara A."/>
            <person name="Yoshida Y."/>
            <person name="Fujiwara M."/>
            <person name="Mori M."/>
            <person name="Tomita M."/>
            <person name="Arakawa K."/>
        </authorList>
    </citation>
    <scope>NUCLEOTIDE SEQUENCE [LARGE SCALE GENOMIC DNA]</scope>
</reference>
<feature type="region of interest" description="Disordered" evidence="1">
    <location>
        <begin position="109"/>
        <end position="129"/>
    </location>
</feature>
<sequence>MIPRAKSKNRSGCEINATRFGREPSTPLMKTDLIEPRPISGNYRDHDDRKWTNFFAGIEPGEEALWKLVKPYTENKYKMPPLITENRLAYKDIEKAEAIADSLQMQFKNNDLSHPHPPRTILSPGELRF</sequence>
<organism evidence="2 3">
    <name type="scientific">Araneus ventricosus</name>
    <name type="common">Orbweaver spider</name>
    <name type="synonym">Epeira ventricosa</name>
    <dbReference type="NCBI Taxonomy" id="182803"/>
    <lineage>
        <taxon>Eukaryota</taxon>
        <taxon>Metazoa</taxon>
        <taxon>Ecdysozoa</taxon>
        <taxon>Arthropoda</taxon>
        <taxon>Chelicerata</taxon>
        <taxon>Arachnida</taxon>
        <taxon>Araneae</taxon>
        <taxon>Araneomorphae</taxon>
        <taxon>Entelegynae</taxon>
        <taxon>Araneoidea</taxon>
        <taxon>Araneidae</taxon>
        <taxon>Araneus</taxon>
    </lineage>
</organism>
<gene>
    <name evidence="2" type="ORF">AVEN_149356_1</name>
</gene>
<proteinExistence type="predicted"/>
<evidence type="ECO:0000313" key="2">
    <source>
        <dbReference type="EMBL" id="GBN71382.1"/>
    </source>
</evidence>
<dbReference type="AlphaFoldDB" id="A0A4Y2R6J5"/>
<evidence type="ECO:0000313" key="3">
    <source>
        <dbReference type="Proteomes" id="UP000499080"/>
    </source>
</evidence>
<comment type="caution">
    <text evidence="2">The sequence shown here is derived from an EMBL/GenBank/DDBJ whole genome shotgun (WGS) entry which is preliminary data.</text>
</comment>
<dbReference type="OrthoDB" id="7474049at2759"/>
<dbReference type="EMBL" id="BGPR01015978">
    <property type="protein sequence ID" value="GBN71382.1"/>
    <property type="molecule type" value="Genomic_DNA"/>
</dbReference>
<accession>A0A4Y2R6J5</accession>
<name>A0A4Y2R6J5_ARAVE</name>